<dbReference type="GO" id="GO:0030245">
    <property type="term" value="P:cellulose catabolic process"/>
    <property type="evidence" value="ECO:0007669"/>
    <property type="project" value="InterPro"/>
</dbReference>
<dbReference type="InterPro" id="IPR036116">
    <property type="entry name" value="FN3_sf"/>
</dbReference>
<dbReference type="GO" id="GO:0000976">
    <property type="term" value="F:transcription cis-regulatory region binding"/>
    <property type="evidence" value="ECO:0007669"/>
    <property type="project" value="TreeGrafter"/>
</dbReference>
<keyword evidence="3" id="KW-0238">DNA-binding</keyword>
<comment type="caution">
    <text evidence="10">The sequence shown here is derived from an EMBL/GenBank/DDBJ whole genome shotgun (WGS) entry which is preliminary data.</text>
</comment>
<organism evidence="10 11">
    <name type="scientific">Streptomyces microflavus</name>
    <name type="common">Streptomyces lipmanii</name>
    <dbReference type="NCBI Taxonomy" id="1919"/>
    <lineage>
        <taxon>Bacteria</taxon>
        <taxon>Bacillati</taxon>
        <taxon>Actinomycetota</taxon>
        <taxon>Actinomycetes</taxon>
        <taxon>Kitasatosporales</taxon>
        <taxon>Streptomycetaceae</taxon>
        <taxon>Streptomyces</taxon>
    </lineage>
</organism>
<name>A0A7J0D3M2_STRMI</name>
<dbReference type="Pfam" id="PF26410">
    <property type="entry name" value="GH5_mannosidase"/>
    <property type="match status" value="1"/>
</dbReference>
<evidence type="ECO:0000256" key="3">
    <source>
        <dbReference type="ARBA" id="ARBA00023125"/>
    </source>
</evidence>
<dbReference type="SUPFAM" id="SSF47413">
    <property type="entry name" value="lambda repressor-like DNA-binding domains"/>
    <property type="match status" value="1"/>
</dbReference>
<keyword evidence="4" id="KW-0804">Transcription</keyword>
<dbReference type="SUPFAM" id="SSF53822">
    <property type="entry name" value="Periplasmic binding protein-like I"/>
    <property type="match status" value="1"/>
</dbReference>
<dbReference type="InterPro" id="IPR001547">
    <property type="entry name" value="Glyco_hydro_5"/>
</dbReference>
<dbReference type="CDD" id="cd01392">
    <property type="entry name" value="HTH_LacI"/>
    <property type="match status" value="1"/>
</dbReference>
<dbReference type="SUPFAM" id="SSF49785">
    <property type="entry name" value="Galactose-binding domain-like"/>
    <property type="match status" value="1"/>
</dbReference>
<evidence type="ECO:0000313" key="11">
    <source>
        <dbReference type="Proteomes" id="UP000498740"/>
    </source>
</evidence>
<dbReference type="InterPro" id="IPR005087">
    <property type="entry name" value="CBM11"/>
</dbReference>
<feature type="domain" description="Fibronectin type-III" evidence="8">
    <location>
        <begin position="754"/>
        <end position="856"/>
    </location>
</feature>
<evidence type="ECO:0000259" key="8">
    <source>
        <dbReference type="PROSITE" id="PS50853"/>
    </source>
</evidence>
<dbReference type="GO" id="GO:0008810">
    <property type="term" value="F:cellulase activity"/>
    <property type="evidence" value="ECO:0007669"/>
    <property type="project" value="InterPro"/>
</dbReference>
<evidence type="ECO:0000259" key="9">
    <source>
        <dbReference type="PROSITE" id="PS50932"/>
    </source>
</evidence>
<dbReference type="Gene3D" id="3.20.20.80">
    <property type="entry name" value="Glycosidases"/>
    <property type="match status" value="1"/>
</dbReference>
<dbReference type="SMART" id="SM00354">
    <property type="entry name" value="HTH_LACI"/>
    <property type="match status" value="1"/>
</dbReference>
<dbReference type="Proteomes" id="UP000498740">
    <property type="component" value="Unassembled WGS sequence"/>
</dbReference>
<evidence type="ECO:0000256" key="6">
    <source>
        <dbReference type="ARBA" id="ARBA00023326"/>
    </source>
</evidence>
<dbReference type="InterPro" id="IPR010982">
    <property type="entry name" value="Lambda_DNA-bd_dom_sf"/>
</dbReference>
<evidence type="ECO:0000256" key="5">
    <source>
        <dbReference type="ARBA" id="ARBA00023295"/>
    </source>
</evidence>
<dbReference type="CDD" id="cd06267">
    <property type="entry name" value="PBP1_LacI_sugar_binding-like"/>
    <property type="match status" value="1"/>
</dbReference>
<dbReference type="Pfam" id="PF00356">
    <property type="entry name" value="LacI"/>
    <property type="match status" value="1"/>
</dbReference>
<feature type="domain" description="HTH lacI-type" evidence="9">
    <location>
        <begin position="12"/>
        <end position="66"/>
    </location>
</feature>
<feature type="region of interest" description="Disordered" evidence="7">
    <location>
        <begin position="330"/>
        <end position="381"/>
    </location>
</feature>
<accession>A0A7J0D3M2</accession>
<dbReference type="Pfam" id="PF03425">
    <property type="entry name" value="CBM_11"/>
    <property type="match status" value="1"/>
</dbReference>
<dbReference type="Gene3D" id="3.40.50.2300">
    <property type="match status" value="2"/>
</dbReference>
<dbReference type="AlphaFoldDB" id="A0A7J0D3M2"/>
<dbReference type="PANTHER" id="PTHR30146:SF155">
    <property type="entry name" value="ALANINE RACEMASE"/>
    <property type="match status" value="1"/>
</dbReference>
<dbReference type="InterPro" id="IPR000843">
    <property type="entry name" value="HTH_LacI"/>
</dbReference>
<dbReference type="InterPro" id="IPR028082">
    <property type="entry name" value="Peripla_BP_I"/>
</dbReference>
<protein>
    <recommendedName>
        <fullName evidence="12">Transcriptional regulator, LacI family</fullName>
    </recommendedName>
</protein>
<keyword evidence="6" id="KW-0624">Polysaccharide degradation</keyword>
<evidence type="ECO:0000256" key="7">
    <source>
        <dbReference type="SAM" id="MobiDB-lite"/>
    </source>
</evidence>
<evidence type="ECO:0008006" key="12">
    <source>
        <dbReference type="Google" id="ProtNLM"/>
    </source>
</evidence>
<keyword evidence="5" id="KW-0326">Glycosidase</keyword>
<dbReference type="PROSITE" id="PS50932">
    <property type="entry name" value="HTH_LACI_2"/>
    <property type="match status" value="1"/>
</dbReference>
<dbReference type="SUPFAM" id="SSF49265">
    <property type="entry name" value="Fibronectin type III"/>
    <property type="match status" value="1"/>
</dbReference>
<dbReference type="SUPFAM" id="SSF51445">
    <property type="entry name" value="(Trans)glycosidases"/>
    <property type="match status" value="1"/>
</dbReference>
<dbReference type="InterPro" id="IPR017853">
    <property type="entry name" value="GH"/>
</dbReference>
<dbReference type="InterPro" id="IPR003961">
    <property type="entry name" value="FN3_dom"/>
</dbReference>
<dbReference type="Gene3D" id="2.60.120.430">
    <property type="entry name" value="Galactose-binding lectin"/>
    <property type="match status" value="1"/>
</dbReference>
<dbReference type="InterPro" id="IPR008979">
    <property type="entry name" value="Galactose-bd-like_sf"/>
</dbReference>
<keyword evidence="1" id="KW-0378">Hydrolase</keyword>
<keyword evidence="6" id="KW-0119">Carbohydrate metabolism</keyword>
<dbReference type="PANTHER" id="PTHR30146">
    <property type="entry name" value="LACI-RELATED TRANSCRIPTIONAL REPRESSOR"/>
    <property type="match status" value="1"/>
</dbReference>
<dbReference type="InterPro" id="IPR046335">
    <property type="entry name" value="LacI/GalR-like_sensor"/>
</dbReference>
<dbReference type="InterPro" id="IPR013783">
    <property type="entry name" value="Ig-like_fold"/>
</dbReference>
<sequence length="1234" mass="131712">MSEASARRSGRVTINDVAARAGVSRGAVSLAFNNRPGVSAATRERIMEAVTELGWVPSQTAIKLSGSATGAADTVGLVIARPARQLGLEPFYMEFISGAESVLEEHRCSLLLHLVRDVTQEIDVHREWWQSRRIAGSILVDIQQNDPRVTELAAIGLPAVAVGHPSLTGGFTSVWTDDEAAVHEAVRYLAALGHRRIARVGGHPSLGHTIIRTAALNTIVAELGLEPARSVTTDYSGEQGARATRSLLASPHRPTAIIYDNDIMAVAGLSVAAEMGLDVPRDVSLIAWDDSQLCQLTHPTLSAMSHDVFGFGADVTRRLFDVVHRRDLSSGPAASPMLLPRGSSAPRGNPPTDDGQGSARSGYPLRTGPASPPSPTALEPKGRFAMPLHRRRILAALLTVGALITGTAASSPATADPPRRTVDTFVQREGTTLTLQGEPFRFAGTNLYWLGLDENVGGTDHPTYFRIDDALKTARIMNATVVRSHTLGTSLGCAPCIQPGPGEFNNDAFAPIDYAIARARAYGLRLIVPLTDQWDYYHGGYPTIAKWLGLKDPEHFYTDPRAKAAYKEYSRQVLNHRNPYTGLRYKDDPTVMSWELGNELNGMTRDWVDEMGAYLGKLAPRQLISAGRQQGVDTAALTSPEVDIVDVHYYPSSALTMAADAARVTSRGKVYLAGEHGSDSLTAADALTLADNPNVTGVLSWSLFGHADDHGYVQHDDGFTLHYPGDTAAMRTDVLANAALAKMIGGQRRLPALPVTPPLITSITKQSGINEIAWRGTAGAHTYRVQRSVRGAHGPWTTLTTTPVGDNDTPWLDPTTPQTQASYRVSALDRAGRTLATSAPLGAGPSQDAEVDTLQNWARMSAHSDSLQRAPDGDGDGVRIAPRPRATAHAAWKVERPEAFTARFATRADSALPTTEVTQDGTTWKQVKPVRTTTGGTTTLRIEPPHDTAGVRLVWAAASHPAPLTGLTLVRKAASVATAAPGAFRQNPGDGATGVPVGEPLTWTASENAAHYALVLSTNADLSDPVTDVTGLRTTSYRPPVNLRPNTTYHLLVTAVNGAGSRRAENAPSSFTTGALTVDDFEGYPDGAALSAAYSRNPGGGPVALSLDSQHADGEGHALRAAHDPGTPGYSGIVRTLPTAQDWGGARNLRLWARPDGTEGRSLTVQFVAAGIYWEKEVPLTGTDNRTVNVPLADFTNPPWATKGPLDLTHITQLSFYFNGQAGTTWIDSITATD</sequence>
<reference evidence="10 11" key="1">
    <citation type="submission" date="2020-05" db="EMBL/GenBank/DDBJ databases">
        <title>Whole genome shotgun sequence of Streptomyces microflavus NBRC 13062.</title>
        <authorList>
            <person name="Komaki H."/>
            <person name="Tamura T."/>
        </authorList>
    </citation>
    <scope>NUCLEOTIDE SEQUENCE [LARGE SCALE GENOMIC DNA]</scope>
    <source>
        <strain evidence="10 11">NBRC 13062</strain>
    </source>
</reference>
<dbReference type="Gene3D" id="1.10.260.40">
    <property type="entry name" value="lambda repressor-like DNA-binding domains"/>
    <property type="match status" value="1"/>
</dbReference>
<keyword evidence="2" id="KW-0805">Transcription regulation</keyword>
<dbReference type="EMBL" id="BLWD01000002">
    <property type="protein sequence ID" value="GFN09331.1"/>
    <property type="molecule type" value="Genomic_DNA"/>
</dbReference>
<dbReference type="Gene3D" id="2.60.40.10">
    <property type="entry name" value="Immunoglobulins"/>
    <property type="match status" value="2"/>
</dbReference>
<dbReference type="Pfam" id="PF13377">
    <property type="entry name" value="Peripla_BP_3"/>
    <property type="match status" value="1"/>
</dbReference>
<dbReference type="GO" id="GO:0003700">
    <property type="term" value="F:DNA-binding transcription factor activity"/>
    <property type="evidence" value="ECO:0007669"/>
    <property type="project" value="TreeGrafter"/>
</dbReference>
<gene>
    <name evidence="10" type="ORF">Smic_78870</name>
</gene>
<evidence type="ECO:0000256" key="2">
    <source>
        <dbReference type="ARBA" id="ARBA00023015"/>
    </source>
</evidence>
<evidence type="ECO:0000256" key="1">
    <source>
        <dbReference type="ARBA" id="ARBA00022801"/>
    </source>
</evidence>
<evidence type="ECO:0000313" key="10">
    <source>
        <dbReference type="EMBL" id="GFN09331.1"/>
    </source>
</evidence>
<dbReference type="PROSITE" id="PS50853">
    <property type="entry name" value="FN3"/>
    <property type="match status" value="1"/>
</dbReference>
<evidence type="ECO:0000256" key="4">
    <source>
        <dbReference type="ARBA" id="ARBA00023163"/>
    </source>
</evidence>
<proteinExistence type="predicted"/>